<dbReference type="InterPro" id="IPR050951">
    <property type="entry name" value="Retrovirus_Pol_polyprotein"/>
</dbReference>
<sequence>MAGLLNSRFTGEDDTVVGTRHLEMLRLLMSTAPSVNFCGYTIIRDGISADPNNVAAIREFPKPANLTNLRSFMGLNNQQAEFISDIAAVVQSLHSFTWTQAHQRSSADTTCFGAF</sequence>
<dbReference type="InterPro" id="IPR043128">
    <property type="entry name" value="Rev_trsase/Diguanyl_cyclase"/>
</dbReference>
<dbReference type="PANTHER" id="PTHR37984:SF5">
    <property type="entry name" value="PROTEIN NYNRIN-LIKE"/>
    <property type="match status" value="1"/>
</dbReference>
<keyword evidence="2" id="KW-1185">Reference proteome</keyword>
<dbReference type="Proteomes" id="UP001487740">
    <property type="component" value="Unassembled WGS sequence"/>
</dbReference>
<dbReference type="AlphaFoldDB" id="A0AAW0UG60"/>
<dbReference type="Gene3D" id="3.30.70.270">
    <property type="match status" value="1"/>
</dbReference>
<dbReference type="PANTHER" id="PTHR37984">
    <property type="entry name" value="PROTEIN CBG26694"/>
    <property type="match status" value="1"/>
</dbReference>
<reference evidence="1 2" key="1">
    <citation type="submission" date="2023-03" db="EMBL/GenBank/DDBJ databases">
        <title>High-quality genome of Scylla paramamosain provides insights in environmental adaptation.</title>
        <authorList>
            <person name="Zhang L."/>
        </authorList>
    </citation>
    <scope>NUCLEOTIDE SEQUENCE [LARGE SCALE GENOMIC DNA]</scope>
    <source>
        <strain evidence="1">LZ_2023a</strain>
        <tissue evidence="1">Muscle</tissue>
    </source>
</reference>
<dbReference type="SUPFAM" id="SSF56672">
    <property type="entry name" value="DNA/RNA polymerases"/>
    <property type="match status" value="1"/>
</dbReference>
<proteinExistence type="predicted"/>
<dbReference type="InterPro" id="IPR043502">
    <property type="entry name" value="DNA/RNA_pol_sf"/>
</dbReference>
<accession>A0AAW0UG60</accession>
<organism evidence="1 2">
    <name type="scientific">Scylla paramamosain</name>
    <name type="common">Mud crab</name>
    <dbReference type="NCBI Taxonomy" id="85552"/>
    <lineage>
        <taxon>Eukaryota</taxon>
        <taxon>Metazoa</taxon>
        <taxon>Ecdysozoa</taxon>
        <taxon>Arthropoda</taxon>
        <taxon>Crustacea</taxon>
        <taxon>Multicrustacea</taxon>
        <taxon>Malacostraca</taxon>
        <taxon>Eumalacostraca</taxon>
        <taxon>Eucarida</taxon>
        <taxon>Decapoda</taxon>
        <taxon>Pleocyemata</taxon>
        <taxon>Brachyura</taxon>
        <taxon>Eubrachyura</taxon>
        <taxon>Portunoidea</taxon>
        <taxon>Portunidae</taxon>
        <taxon>Portuninae</taxon>
        <taxon>Scylla</taxon>
    </lineage>
</organism>
<comment type="caution">
    <text evidence="1">The sequence shown here is derived from an EMBL/GenBank/DDBJ whole genome shotgun (WGS) entry which is preliminary data.</text>
</comment>
<name>A0AAW0UG60_SCYPA</name>
<dbReference type="GO" id="GO:0071897">
    <property type="term" value="P:DNA biosynthetic process"/>
    <property type="evidence" value="ECO:0007669"/>
    <property type="project" value="UniProtKB-ARBA"/>
</dbReference>
<evidence type="ECO:0000313" key="2">
    <source>
        <dbReference type="Proteomes" id="UP001487740"/>
    </source>
</evidence>
<dbReference type="EMBL" id="JARAKH010000014">
    <property type="protein sequence ID" value="KAK8397157.1"/>
    <property type="molecule type" value="Genomic_DNA"/>
</dbReference>
<gene>
    <name evidence="1" type="ORF">O3P69_004692</name>
</gene>
<protein>
    <submittedName>
        <fullName evidence="1">Uncharacterized protein</fullName>
    </submittedName>
</protein>
<evidence type="ECO:0000313" key="1">
    <source>
        <dbReference type="EMBL" id="KAK8397157.1"/>
    </source>
</evidence>